<dbReference type="Pfam" id="PF03193">
    <property type="entry name" value="RsgA_GTPase"/>
    <property type="match status" value="1"/>
</dbReference>
<evidence type="ECO:0000313" key="3">
    <source>
        <dbReference type="EMBL" id="PTQ51945.1"/>
    </source>
</evidence>
<evidence type="ECO:0000259" key="1">
    <source>
        <dbReference type="PROSITE" id="PS51721"/>
    </source>
</evidence>
<evidence type="ECO:0000313" key="4">
    <source>
        <dbReference type="Proteomes" id="UP000244180"/>
    </source>
</evidence>
<dbReference type="GO" id="GO:0005525">
    <property type="term" value="F:GTP binding"/>
    <property type="evidence" value="ECO:0007669"/>
    <property type="project" value="InterPro"/>
</dbReference>
<evidence type="ECO:0000313" key="2">
    <source>
        <dbReference type="EMBL" id="MBT9282952.1"/>
    </source>
</evidence>
<gene>
    <name evidence="2" type="primary">yqeH</name>
    <name evidence="3" type="ORF">HSCHL_0730</name>
    <name evidence="2" type="ORF">KM312_09975</name>
</gene>
<dbReference type="EMBL" id="JAHHQF010000071">
    <property type="protein sequence ID" value="MBT9282952.1"/>
    <property type="molecule type" value="Genomic_DNA"/>
</dbReference>
<dbReference type="AlphaFoldDB" id="A0A2T5G6Y3"/>
<protein>
    <submittedName>
        <fullName evidence="3">GTP-binding protein YqeH, required for biogenesis of 30S ribosome subunit</fullName>
    </submittedName>
    <submittedName>
        <fullName evidence="2">Ribosome biogenesis GTPase YqeH</fullName>
    </submittedName>
</protein>
<dbReference type="EMBL" id="PEBV01000031">
    <property type="protein sequence ID" value="PTQ51945.1"/>
    <property type="molecule type" value="Genomic_DNA"/>
</dbReference>
<dbReference type="PANTHER" id="PTHR46434:SF1">
    <property type="entry name" value="GENETIC INTERACTOR OF PROHIBITINS 3, MITOCHONDRIAL"/>
    <property type="match status" value="1"/>
</dbReference>
<dbReference type="PROSITE" id="PS51721">
    <property type="entry name" value="G_CP"/>
    <property type="match status" value="1"/>
</dbReference>
<dbReference type="InterPro" id="IPR048422">
    <property type="entry name" value="NOA1/YqeH-like_C"/>
</dbReference>
<sequence length="383" mass="42925">MERENETASVEAGNTETVRTCPGCGAVLQKDDPNRPGYVPPEQWERKAPLCLRCHRLLHYGEVVPVKLEADEYRRQVEGLGATHAILLVVDLFDVEGSVLPELHRFVGTRRVIVAANKVDLLPQAHNPERIRAWLIGRLRERGYDPEEVFLISAKSETGLPELFRRLEAERRPVAVVGAANVGKSSLLNRLIVRYGVKERVRLTTSRLPGTTLARVTIALPNGKTVVDTPGVLPPGRLTPLLLPEELKIVLPRRRIDPRIYQLQAGQTLFLGGLGRVDFVEGERQPFVLYVSNELYVHRTKRERAEAVYAAHRGRLLRPPAEGRVPPLPEWRRHRFVIRPKGAPEKRDLDLGGIGWVVLNGVPAVVDVYLPHGVAPELRPAMI</sequence>
<feature type="domain" description="CP-type G" evidence="1">
    <location>
        <begin position="74"/>
        <end position="235"/>
    </location>
</feature>
<name>A0A2T5G6Y3_HYDSH</name>
<reference evidence="3 4" key="1">
    <citation type="submission" date="2017-08" db="EMBL/GenBank/DDBJ databases">
        <title>Burning lignite coal seam in the remote Altai Mountains harbors a hydrogen-driven thermophilic microbial community.</title>
        <authorList>
            <person name="Kadnikov V.V."/>
            <person name="Mardanov A.V."/>
            <person name="Ivasenko D."/>
            <person name="Beletsky A.V."/>
            <person name="Karnachuk O.V."/>
            <person name="Ravin N.V."/>
        </authorList>
    </citation>
    <scope>NUCLEOTIDE SEQUENCE [LARGE SCALE GENOMIC DNA]</scope>
    <source>
        <strain evidence="3">AL33</strain>
    </source>
</reference>
<dbReference type="InterPro" id="IPR030378">
    <property type="entry name" value="G_CP_dom"/>
</dbReference>
<dbReference type="SUPFAM" id="SSF52540">
    <property type="entry name" value="P-loop containing nucleoside triphosphate hydrolases"/>
    <property type="match status" value="1"/>
</dbReference>
<dbReference type="NCBIfam" id="TIGR03597">
    <property type="entry name" value="GTPase_YqeH"/>
    <property type="match status" value="1"/>
</dbReference>
<reference evidence="2" key="2">
    <citation type="journal article" date="2021" name="Microbiology">
        <title>Metagenomic Analysis of the Microbial Community in the Underground Coal Fire Area (Kemerovo Region, Russia) Revealed Predominance of Thermophilic Members of the Phyla Deinococcus-thermus, Aquificae, and Firmicutes.</title>
        <authorList>
            <person name="Kadnikov V."/>
            <person name="Mardanov A.V."/>
            <person name="Beletsky A.V."/>
            <person name="Karnachuk O.V."/>
            <person name="Ravin N.V."/>
        </authorList>
    </citation>
    <scope>NUCLEOTIDE SEQUENCE</scope>
    <source>
        <strain evidence="2">RBS10-49</strain>
    </source>
</reference>
<dbReference type="Gene3D" id="3.40.50.300">
    <property type="entry name" value="P-loop containing nucleotide triphosphate hydrolases"/>
    <property type="match status" value="1"/>
</dbReference>
<dbReference type="Proteomes" id="UP000748108">
    <property type="component" value="Unassembled WGS sequence"/>
</dbReference>
<dbReference type="InterPro" id="IPR010914">
    <property type="entry name" value="RsgA_GTPase_dom"/>
</dbReference>
<dbReference type="InterPro" id="IPR027417">
    <property type="entry name" value="P-loop_NTPase"/>
</dbReference>
<dbReference type="Pfam" id="PF21516">
    <property type="entry name" value="YqeH-like_C"/>
    <property type="match status" value="1"/>
</dbReference>
<accession>A0A2T5G6Y3</accession>
<dbReference type="CDD" id="cd01855">
    <property type="entry name" value="YqeH"/>
    <property type="match status" value="1"/>
</dbReference>
<dbReference type="InterPro" id="IPR050896">
    <property type="entry name" value="Mito_lipid_metab_GTPase"/>
</dbReference>
<organism evidence="3 4">
    <name type="scientific">Hydrogenibacillus schlegelii</name>
    <name type="common">Bacillus schlegelii</name>
    <dbReference type="NCBI Taxonomy" id="1484"/>
    <lineage>
        <taxon>Bacteria</taxon>
        <taxon>Bacillati</taxon>
        <taxon>Bacillota</taxon>
        <taxon>Bacilli</taxon>
        <taxon>Bacillales</taxon>
        <taxon>Bacillales Family X. Incertae Sedis</taxon>
        <taxon>Hydrogenibacillus</taxon>
    </lineage>
</organism>
<dbReference type="Proteomes" id="UP000244180">
    <property type="component" value="Unassembled WGS sequence"/>
</dbReference>
<dbReference type="RefSeq" id="WP_273000503.1">
    <property type="nucleotide sequence ID" value="NZ_PEBV01000031.1"/>
</dbReference>
<dbReference type="InterPro" id="IPR019988">
    <property type="entry name" value="GTP-bd_ribosome_bgen_YqeH"/>
</dbReference>
<dbReference type="GO" id="GO:0003924">
    <property type="term" value="F:GTPase activity"/>
    <property type="evidence" value="ECO:0007669"/>
    <property type="project" value="InterPro"/>
</dbReference>
<dbReference type="PANTHER" id="PTHR46434">
    <property type="entry name" value="GENETIC INTERACTOR OF PROHIBITINS 3, MITOCHONDRIAL"/>
    <property type="match status" value="1"/>
</dbReference>
<comment type="caution">
    <text evidence="3">The sequence shown here is derived from an EMBL/GenBank/DDBJ whole genome shotgun (WGS) entry which is preliminary data.</text>
</comment>
<proteinExistence type="predicted"/>